<organism evidence="8 9">
    <name type="scientific">Luteitalea pratensis</name>
    <dbReference type="NCBI Taxonomy" id="1855912"/>
    <lineage>
        <taxon>Bacteria</taxon>
        <taxon>Pseudomonadati</taxon>
        <taxon>Acidobacteriota</taxon>
        <taxon>Vicinamibacteria</taxon>
        <taxon>Vicinamibacterales</taxon>
        <taxon>Vicinamibacteraceae</taxon>
        <taxon>Luteitalea</taxon>
    </lineage>
</organism>
<feature type="region of interest" description="Disordered" evidence="5">
    <location>
        <begin position="848"/>
        <end position="876"/>
    </location>
</feature>
<keyword evidence="2" id="KW-0677">Repeat</keyword>
<evidence type="ECO:0000256" key="4">
    <source>
        <dbReference type="PROSITE-ProRule" id="PRU00339"/>
    </source>
</evidence>
<dbReference type="InterPro" id="IPR013517">
    <property type="entry name" value="FG-GAP"/>
</dbReference>
<evidence type="ECO:0000313" key="9">
    <source>
        <dbReference type="Proteomes" id="UP000076079"/>
    </source>
</evidence>
<dbReference type="GO" id="GO:0016209">
    <property type="term" value="F:antioxidant activity"/>
    <property type="evidence" value="ECO:0007669"/>
    <property type="project" value="InterPro"/>
</dbReference>
<evidence type="ECO:0000256" key="3">
    <source>
        <dbReference type="ARBA" id="ARBA00022803"/>
    </source>
</evidence>
<gene>
    <name evidence="8" type="primary">yrrB_1</name>
    <name evidence="8" type="ORF">LuPra_01412</name>
</gene>
<evidence type="ECO:0000259" key="7">
    <source>
        <dbReference type="PROSITE" id="PS51352"/>
    </source>
</evidence>
<dbReference type="Gene3D" id="3.40.30.10">
    <property type="entry name" value="Glutaredoxin"/>
    <property type="match status" value="1"/>
</dbReference>
<keyword evidence="9" id="KW-1185">Reference proteome</keyword>
<dbReference type="GO" id="GO:0006950">
    <property type="term" value="P:response to stress"/>
    <property type="evidence" value="ECO:0007669"/>
    <property type="project" value="UniProtKB-ARBA"/>
</dbReference>
<dbReference type="Pfam" id="PF13517">
    <property type="entry name" value="FG-GAP_3"/>
    <property type="match status" value="4"/>
</dbReference>
<dbReference type="Gene3D" id="2.130.10.130">
    <property type="entry name" value="Integrin alpha, N-terminal"/>
    <property type="match status" value="1"/>
</dbReference>
<dbReference type="PANTHER" id="PTHR16026">
    <property type="entry name" value="CARTILAGE ACIDIC PROTEIN 1"/>
    <property type="match status" value="1"/>
</dbReference>
<dbReference type="InterPro" id="IPR028994">
    <property type="entry name" value="Integrin_alpha_N"/>
</dbReference>
<dbReference type="GO" id="GO:0016491">
    <property type="term" value="F:oxidoreductase activity"/>
    <property type="evidence" value="ECO:0007669"/>
    <property type="project" value="InterPro"/>
</dbReference>
<feature type="compositionally biased region" description="Low complexity" evidence="5">
    <location>
        <begin position="852"/>
        <end position="876"/>
    </location>
</feature>
<dbReference type="InterPro" id="IPR011519">
    <property type="entry name" value="UnbV_ASPIC"/>
</dbReference>
<evidence type="ECO:0000256" key="1">
    <source>
        <dbReference type="ARBA" id="ARBA00022729"/>
    </source>
</evidence>
<sequence length="1297" mass="139234">MIQRLRAWHVASDRTGSPSPAFFAVAVVAIVALTATGVWSQAPQPVFSPTLKTPEALAPFLSHVDAGTDSFAFERDAEAIEARLSDLGDWLRGDGTRPALPNGLFSPGFRGSAVFDEAARADATTALEIRHWPGSTATTLDQRAMIAHLRRLAAALGPVSVTEFLVTALPSPSASARQAPSSPSVPPSREASASQAPASREASTGNVITDVRAEIVGQSAGGARASHVGTWHIAWQRVGTGWQIVEWTAGPSVTSRAPAPLFREITQDVVAPGSEAARQFSTHLDDWMARLDSVLTRDSNGHHGVSVGDADGDGLEDLYVAQPSGLPNRLLRAREDGTFEDVTTASGVGLLDDTAQSLFADIDNDGDQDLVLAMSLQPLLLINDGRGHFAVVDKAFTFASPLQGVLTGITMADFDRDGFLDAYLCVYSYFFGAGEDKAGTPMPYHDARNGPPGVLFRNDGHGQFVDVTAQAGLGTGNDRYHFAASWADYDDDGWPDLFVANDFGTKNLYRNLGAQGGVIRFEDVAARAGVLDHGAGMSAAFLDYDNDGRLDLYAGNMWSAAGQRVTGSAAFMPDASPEVRALYRHHARGNSLFRNRGDGAFDDTSTEAGVTMGRWAWASDTFDFDSDGWQDLYVANGMLSRAGDRTDLDSYFWRQVVARSPLTRMKGSPYDDAWRAMNLLLVHGSIANRQRNVLLRNDGQGHFDDVSGATGLDLDQDGRSFAVLDLDRDGDPDLAVMAARQAPQLRVFRNEYPARAGLTIRLTGTTSNRDAIGAKVFVETDIVKNLKVVQAGSGFLSQHSRELLFGLGTSSTVRRLRVVWPTGTAQEFTDLPVGMRYHLVEGGTLEREPLNRSVGRDGSPSRPSRSSSPASTPADATWFYEPLPAPEFTATRLGGTTQTLAAFKGHPSVVLLWRSDVPASLQALDALARGRAQLDAAQVGVLAIALDDADQAARVKAAAPASVPVVHATHAQGLLWAIVYRHLFMNRPPMPLPTTLLLDGNGGIVRAYHAGVDAARVLRDAAAIEATAGERLARALPFPGAFHAPLAMRNFLPYGRELLDEGLEAEAIVALERASQANPSASVLYRLGTLLTKTGQVPRARAAYEAALALDPSLAEAHNDLGTLLAQDGDLDGAIARFRQALAATPEYPDALNNLGYALLLTGREAEARPMYERALVLQPDFPEALNNLGLLLGRGGDLEGAEKHFREALARRPDFGDATNNLALVLVARGRSEEAVTLLEDLLTRTPAFENAYVTIARIHLTAGRTADGLRAVERLLQRNPTHELGLALAREYRPR</sequence>
<dbReference type="Gene3D" id="1.25.40.10">
    <property type="entry name" value="Tetratricopeptide repeat domain"/>
    <property type="match status" value="1"/>
</dbReference>
<dbReference type="InterPro" id="IPR013766">
    <property type="entry name" value="Thioredoxin_domain"/>
</dbReference>
<evidence type="ECO:0000256" key="2">
    <source>
        <dbReference type="ARBA" id="ARBA00022737"/>
    </source>
</evidence>
<dbReference type="InterPro" id="IPR019734">
    <property type="entry name" value="TPR_rpt"/>
</dbReference>
<feature type="domain" description="Thioredoxin" evidence="7">
    <location>
        <begin position="879"/>
        <end position="1033"/>
    </location>
</feature>
<dbReference type="InterPro" id="IPR011990">
    <property type="entry name" value="TPR-like_helical_dom_sf"/>
</dbReference>
<name>A0A143PKD4_LUTPR</name>
<dbReference type="Pfam" id="PF13432">
    <property type="entry name" value="TPR_16"/>
    <property type="match status" value="2"/>
</dbReference>
<reference evidence="9" key="2">
    <citation type="submission" date="2016-04" db="EMBL/GenBank/DDBJ databases">
        <title>First Complete Genome Sequence of a Subdivision 6 Acidobacterium.</title>
        <authorList>
            <person name="Huang S."/>
            <person name="Vieira S."/>
            <person name="Bunk B."/>
            <person name="Riedel T."/>
            <person name="Sproeer C."/>
            <person name="Overmann J."/>
        </authorList>
    </citation>
    <scope>NUCLEOTIDE SEQUENCE [LARGE SCALE GENOMIC DNA]</scope>
    <source>
        <strain evidence="9">DSM 100886 HEG_-6_39</strain>
    </source>
</reference>
<feature type="repeat" description="TPR" evidence="4">
    <location>
        <begin position="1115"/>
        <end position="1148"/>
    </location>
</feature>
<feature type="region of interest" description="Disordered" evidence="5">
    <location>
        <begin position="172"/>
        <end position="205"/>
    </location>
</feature>
<accession>A0A143PKD4</accession>
<proteinExistence type="predicted"/>
<keyword evidence="1" id="KW-0732">Signal</keyword>
<feature type="compositionally biased region" description="Polar residues" evidence="5">
    <location>
        <begin position="195"/>
        <end position="205"/>
    </location>
</feature>
<dbReference type="InterPro" id="IPR000866">
    <property type="entry name" value="AhpC/TSA"/>
</dbReference>
<keyword evidence="3 4" id="KW-0802">TPR repeat</keyword>
<dbReference type="KEGG" id="abac:LuPra_01412"/>
<dbReference type="Pfam" id="PF07593">
    <property type="entry name" value="UnbV_ASPIC"/>
    <property type="match status" value="1"/>
</dbReference>
<keyword evidence="6" id="KW-1133">Transmembrane helix</keyword>
<dbReference type="Proteomes" id="UP000076079">
    <property type="component" value="Chromosome"/>
</dbReference>
<keyword evidence="6" id="KW-0472">Membrane</keyword>
<feature type="repeat" description="TPR" evidence="4">
    <location>
        <begin position="1081"/>
        <end position="1114"/>
    </location>
</feature>
<evidence type="ECO:0000256" key="5">
    <source>
        <dbReference type="SAM" id="MobiDB-lite"/>
    </source>
</evidence>
<feature type="repeat" description="TPR" evidence="4">
    <location>
        <begin position="1149"/>
        <end position="1182"/>
    </location>
</feature>
<reference evidence="8 9" key="1">
    <citation type="journal article" date="2016" name="Genome Announc.">
        <title>First Complete Genome Sequence of a Subdivision 6 Acidobacterium Strain.</title>
        <authorList>
            <person name="Huang S."/>
            <person name="Vieira S."/>
            <person name="Bunk B."/>
            <person name="Riedel T."/>
            <person name="Sproer C."/>
            <person name="Overmann J."/>
        </authorList>
    </citation>
    <scope>NUCLEOTIDE SEQUENCE [LARGE SCALE GENOMIC DNA]</scope>
    <source>
        <strain evidence="9">DSM 100886 HEG_-6_39</strain>
    </source>
</reference>
<dbReference type="EMBL" id="CP015136">
    <property type="protein sequence ID" value="AMY08219.1"/>
    <property type="molecule type" value="Genomic_DNA"/>
</dbReference>
<dbReference type="Pfam" id="PF00578">
    <property type="entry name" value="AhpC-TSA"/>
    <property type="match status" value="1"/>
</dbReference>
<dbReference type="InterPro" id="IPR013105">
    <property type="entry name" value="TPR_2"/>
</dbReference>
<evidence type="ECO:0000256" key="6">
    <source>
        <dbReference type="SAM" id="Phobius"/>
    </source>
</evidence>
<dbReference type="Pfam" id="PF07719">
    <property type="entry name" value="TPR_2"/>
    <property type="match status" value="1"/>
</dbReference>
<protein>
    <submittedName>
        <fullName evidence="8">TPR repeat-containing protein YrrB</fullName>
    </submittedName>
</protein>
<dbReference type="STRING" id="1855912.LuPra_01412"/>
<dbReference type="PROSITE" id="PS50005">
    <property type="entry name" value="TPR"/>
    <property type="match status" value="4"/>
</dbReference>
<feature type="compositionally biased region" description="Low complexity" evidence="5">
    <location>
        <begin position="172"/>
        <end position="194"/>
    </location>
</feature>
<dbReference type="SUPFAM" id="SSF52833">
    <property type="entry name" value="Thioredoxin-like"/>
    <property type="match status" value="1"/>
</dbReference>
<dbReference type="PROSITE" id="PS51352">
    <property type="entry name" value="THIOREDOXIN_2"/>
    <property type="match status" value="1"/>
</dbReference>
<feature type="repeat" description="TPR" evidence="4">
    <location>
        <begin position="1183"/>
        <end position="1216"/>
    </location>
</feature>
<dbReference type="InterPro" id="IPR036249">
    <property type="entry name" value="Thioredoxin-like_sf"/>
</dbReference>
<dbReference type="InterPro" id="IPR027039">
    <property type="entry name" value="Crtac1"/>
</dbReference>
<evidence type="ECO:0000313" key="8">
    <source>
        <dbReference type="EMBL" id="AMY08219.1"/>
    </source>
</evidence>
<keyword evidence="6" id="KW-0812">Transmembrane</keyword>
<dbReference type="PANTHER" id="PTHR16026:SF0">
    <property type="entry name" value="CARTILAGE ACIDIC PROTEIN 1"/>
    <property type="match status" value="1"/>
</dbReference>
<dbReference type="SUPFAM" id="SSF69318">
    <property type="entry name" value="Integrin alpha N-terminal domain"/>
    <property type="match status" value="1"/>
</dbReference>
<dbReference type="SUPFAM" id="SSF48452">
    <property type="entry name" value="TPR-like"/>
    <property type="match status" value="1"/>
</dbReference>
<dbReference type="SMART" id="SM00028">
    <property type="entry name" value="TPR"/>
    <property type="match status" value="6"/>
</dbReference>
<feature type="transmembrane region" description="Helical" evidence="6">
    <location>
        <begin position="21"/>
        <end position="39"/>
    </location>
</feature>